<dbReference type="SUPFAM" id="SSF53474">
    <property type="entry name" value="alpha/beta-Hydrolases"/>
    <property type="match status" value="1"/>
</dbReference>
<dbReference type="Proteomes" id="UP000295391">
    <property type="component" value="Unassembled WGS sequence"/>
</dbReference>
<accession>A0A4R6VM53</accession>
<dbReference type="PANTHER" id="PTHR43798:SF33">
    <property type="entry name" value="HYDROLASE, PUTATIVE (AFU_ORTHOLOGUE AFUA_2G14860)-RELATED"/>
    <property type="match status" value="1"/>
</dbReference>
<evidence type="ECO:0000313" key="3">
    <source>
        <dbReference type="Proteomes" id="UP000295391"/>
    </source>
</evidence>
<dbReference type="PANTHER" id="PTHR43798">
    <property type="entry name" value="MONOACYLGLYCEROL LIPASE"/>
    <property type="match status" value="1"/>
</dbReference>
<dbReference type="InterPro" id="IPR036388">
    <property type="entry name" value="WH-like_DNA-bd_sf"/>
</dbReference>
<dbReference type="InterPro" id="IPR050266">
    <property type="entry name" value="AB_hydrolase_sf"/>
</dbReference>
<evidence type="ECO:0000259" key="1">
    <source>
        <dbReference type="PROSITE" id="PS50043"/>
    </source>
</evidence>
<protein>
    <submittedName>
        <fullName evidence="2">Pimeloyl-ACP methyl ester carboxylesterase</fullName>
    </submittedName>
</protein>
<keyword evidence="3" id="KW-1185">Reference proteome</keyword>
<gene>
    <name evidence="2" type="ORF">ATL17_3292</name>
</gene>
<dbReference type="CDD" id="cd06170">
    <property type="entry name" value="LuxR_C_like"/>
    <property type="match status" value="1"/>
</dbReference>
<proteinExistence type="predicted"/>
<dbReference type="EMBL" id="SNYR01000004">
    <property type="protein sequence ID" value="TDQ60405.1"/>
    <property type="molecule type" value="Genomic_DNA"/>
</dbReference>
<dbReference type="InterPro" id="IPR016032">
    <property type="entry name" value="Sig_transdc_resp-reg_C-effctor"/>
</dbReference>
<dbReference type="Pfam" id="PF00561">
    <property type="entry name" value="Abhydrolase_1"/>
    <property type="match status" value="1"/>
</dbReference>
<dbReference type="GO" id="GO:0003677">
    <property type="term" value="F:DNA binding"/>
    <property type="evidence" value="ECO:0007669"/>
    <property type="project" value="InterPro"/>
</dbReference>
<dbReference type="OrthoDB" id="8107794at2"/>
<dbReference type="RefSeq" id="WP_133573897.1">
    <property type="nucleotide sequence ID" value="NZ_SNYR01000004.1"/>
</dbReference>
<dbReference type="SUPFAM" id="SSF46894">
    <property type="entry name" value="C-terminal effector domain of the bipartite response regulators"/>
    <property type="match status" value="1"/>
</dbReference>
<dbReference type="InterPro" id="IPR000073">
    <property type="entry name" value="AB_hydrolase_1"/>
</dbReference>
<organism evidence="2 3">
    <name type="scientific">Maritalea mobilis</name>
    <dbReference type="NCBI Taxonomy" id="483324"/>
    <lineage>
        <taxon>Bacteria</taxon>
        <taxon>Pseudomonadati</taxon>
        <taxon>Pseudomonadota</taxon>
        <taxon>Alphaproteobacteria</taxon>
        <taxon>Hyphomicrobiales</taxon>
        <taxon>Devosiaceae</taxon>
        <taxon>Maritalea</taxon>
    </lineage>
</organism>
<dbReference type="AlphaFoldDB" id="A0A4R6VM53"/>
<dbReference type="Gene3D" id="1.10.10.10">
    <property type="entry name" value="Winged helix-like DNA-binding domain superfamily/Winged helix DNA-binding domain"/>
    <property type="match status" value="1"/>
</dbReference>
<dbReference type="Pfam" id="PF00196">
    <property type="entry name" value="GerE"/>
    <property type="match status" value="1"/>
</dbReference>
<evidence type="ECO:0000313" key="2">
    <source>
        <dbReference type="EMBL" id="TDQ60405.1"/>
    </source>
</evidence>
<dbReference type="SMART" id="SM00421">
    <property type="entry name" value="HTH_LUXR"/>
    <property type="match status" value="1"/>
</dbReference>
<sequence length="515" mass="57181">MYKIYQQIIDQVAQKIDAPKQVQDEQIKAALLDDLVHRLEDIEEGDEPALLLMDRRGLVNSANGRALRILPIEVGQHVHPSEFEPNLPDAGHQDQNAPTLLRFHGCEDQKLIFAGQWLGSGQRLLLTEIRAGLSPLLAQPLENIYGLTPTEQHILNDLVKGMDAQAIADQSDRKTSTVRQHIKSILNKTNARSQAQLVAMVASAGTMLDQIALRQDLTEGTPITLNHDHLDGDWVPYRRFGLADGCPVLFFHGAFFGIMPQDIGRTAAHILGLDVIAIERPGYGANPLEKDMDPVDRAMRQAKRAMDHAGWKKAVIMGQDIGTHFAFAFARTFPQHSMALICGATTPPMGGMDDTEHMPKLHRVNAWAAQKMPAFMHWIVNVGIGQIQKKGVDIIPQLLFADAEFDRDRLSQAKYLAALETSFALVTAQQGLGFTDDMRLTNLDWWDWLDGMDLPVHLFHGQQSQTVAQAAVEKMAQRLPQAQLHLVEDAGHSMPFTHANLLLRQALRAGILSGF</sequence>
<name>A0A4R6VM53_9HYPH</name>
<dbReference type="InterPro" id="IPR000792">
    <property type="entry name" value="Tscrpt_reg_LuxR_C"/>
</dbReference>
<reference evidence="2 3" key="1">
    <citation type="submission" date="2019-03" db="EMBL/GenBank/DDBJ databases">
        <title>Genomic Encyclopedia of Type Strains, Phase III (KMG-III): the genomes of soil and plant-associated and newly described type strains.</title>
        <authorList>
            <person name="Whitman W."/>
        </authorList>
    </citation>
    <scope>NUCLEOTIDE SEQUENCE [LARGE SCALE GENOMIC DNA]</scope>
    <source>
        <strain evidence="2 3">CGMCC 1.7002</strain>
    </source>
</reference>
<dbReference type="PROSITE" id="PS50043">
    <property type="entry name" value="HTH_LUXR_2"/>
    <property type="match status" value="1"/>
</dbReference>
<comment type="caution">
    <text evidence="2">The sequence shown here is derived from an EMBL/GenBank/DDBJ whole genome shotgun (WGS) entry which is preliminary data.</text>
</comment>
<dbReference type="GO" id="GO:0016020">
    <property type="term" value="C:membrane"/>
    <property type="evidence" value="ECO:0007669"/>
    <property type="project" value="TreeGrafter"/>
</dbReference>
<feature type="domain" description="HTH luxR-type" evidence="1">
    <location>
        <begin position="140"/>
        <end position="205"/>
    </location>
</feature>
<dbReference type="GO" id="GO:0006355">
    <property type="term" value="P:regulation of DNA-templated transcription"/>
    <property type="evidence" value="ECO:0007669"/>
    <property type="project" value="InterPro"/>
</dbReference>
<dbReference type="InterPro" id="IPR029058">
    <property type="entry name" value="AB_hydrolase_fold"/>
</dbReference>
<dbReference type="Gene3D" id="3.40.50.1820">
    <property type="entry name" value="alpha/beta hydrolase"/>
    <property type="match status" value="1"/>
</dbReference>